<protein>
    <submittedName>
        <fullName evidence="2">Antagonist of SinR</fullName>
    </submittedName>
</protein>
<evidence type="ECO:0000313" key="3">
    <source>
        <dbReference type="Proteomes" id="UP000319671"/>
    </source>
</evidence>
<dbReference type="EMBL" id="VIVN01000008">
    <property type="protein sequence ID" value="TWD98881.1"/>
    <property type="molecule type" value="Genomic_DNA"/>
</dbReference>
<dbReference type="RefSeq" id="WP_315900395.1">
    <property type="nucleotide sequence ID" value="NZ_VIVN01000008.1"/>
</dbReference>
<dbReference type="Proteomes" id="UP000319671">
    <property type="component" value="Unassembled WGS sequence"/>
</dbReference>
<dbReference type="PROSITE" id="PS51500">
    <property type="entry name" value="SIN"/>
    <property type="match status" value="1"/>
</dbReference>
<comment type="caution">
    <text evidence="2">The sequence shown here is derived from an EMBL/GenBank/DDBJ whole genome shotgun (WGS) entry which is preliminary data.</text>
</comment>
<dbReference type="GO" id="GO:0006355">
    <property type="term" value="P:regulation of DNA-templated transcription"/>
    <property type="evidence" value="ECO:0007669"/>
    <property type="project" value="InterPro"/>
</dbReference>
<dbReference type="Gene3D" id="1.10.1660.10">
    <property type="match status" value="1"/>
</dbReference>
<sequence>MSALTAEKKLDQEWLKLINEAKNLGLSIDEIREFLSKPK</sequence>
<reference evidence="2 3" key="1">
    <citation type="submission" date="2019-06" db="EMBL/GenBank/DDBJ databases">
        <title>Sorghum-associated microbial communities from plants grown in Nebraska, USA.</title>
        <authorList>
            <person name="Schachtman D."/>
        </authorList>
    </citation>
    <scope>NUCLEOTIDE SEQUENCE [LARGE SCALE GENOMIC DNA]</scope>
    <source>
        <strain evidence="2 3">2482</strain>
    </source>
</reference>
<dbReference type="AlphaFoldDB" id="A0A561D614"/>
<gene>
    <name evidence="2" type="ORF">FB550_108135</name>
</gene>
<evidence type="ECO:0000259" key="1">
    <source>
        <dbReference type="PROSITE" id="PS51500"/>
    </source>
</evidence>
<name>A0A561D614_9BACI</name>
<accession>A0A561D614</accession>
<dbReference type="Pfam" id="PF08671">
    <property type="entry name" value="SinI"/>
    <property type="match status" value="1"/>
</dbReference>
<organism evidence="2 3">
    <name type="scientific">Neobacillus bataviensis</name>
    <dbReference type="NCBI Taxonomy" id="220685"/>
    <lineage>
        <taxon>Bacteria</taxon>
        <taxon>Bacillati</taxon>
        <taxon>Bacillota</taxon>
        <taxon>Bacilli</taxon>
        <taxon>Bacillales</taxon>
        <taxon>Bacillaceae</taxon>
        <taxon>Neobacillus</taxon>
    </lineage>
</organism>
<keyword evidence="3" id="KW-1185">Reference proteome</keyword>
<feature type="domain" description="Sin" evidence="1">
    <location>
        <begin position="1"/>
        <end position="39"/>
    </location>
</feature>
<dbReference type="SUPFAM" id="SSF47406">
    <property type="entry name" value="SinR repressor dimerisation domain-like"/>
    <property type="match status" value="1"/>
</dbReference>
<dbReference type="GO" id="GO:0046983">
    <property type="term" value="F:protein dimerization activity"/>
    <property type="evidence" value="ECO:0007669"/>
    <property type="project" value="InterPro"/>
</dbReference>
<dbReference type="InterPro" id="IPR036281">
    <property type="entry name" value="SinR/SinI_dimer_dom_sf"/>
</dbReference>
<dbReference type="InterPro" id="IPR010981">
    <property type="entry name" value="SinR/SinI_dimer_dom"/>
</dbReference>
<evidence type="ECO:0000313" key="2">
    <source>
        <dbReference type="EMBL" id="TWD98881.1"/>
    </source>
</evidence>
<proteinExistence type="predicted"/>